<dbReference type="SMART" id="SM00388">
    <property type="entry name" value="HisKA"/>
    <property type="match status" value="1"/>
</dbReference>
<feature type="transmembrane region" description="Helical" evidence="10">
    <location>
        <begin position="21"/>
        <end position="42"/>
    </location>
</feature>
<evidence type="ECO:0000259" key="12">
    <source>
        <dbReference type="PROSITE" id="PS50885"/>
    </source>
</evidence>
<dbReference type="GO" id="GO:0000155">
    <property type="term" value="F:phosphorelay sensor kinase activity"/>
    <property type="evidence" value="ECO:0007669"/>
    <property type="project" value="InterPro"/>
</dbReference>
<keyword evidence="6 10" id="KW-0812">Transmembrane</keyword>
<keyword evidence="8 10" id="KW-1133">Transmembrane helix</keyword>
<gene>
    <name evidence="13" type="ORF">H0E84_15240</name>
</gene>
<keyword evidence="4" id="KW-0597">Phosphoprotein</keyword>
<comment type="subcellular location">
    <subcellularLocation>
        <location evidence="2">Membrane</location>
    </subcellularLocation>
</comment>
<comment type="caution">
    <text evidence="13">The sequence shown here is derived from an EMBL/GenBank/DDBJ whole genome shotgun (WGS) entry which is preliminary data.</text>
</comment>
<keyword evidence="7 13" id="KW-0418">Kinase</keyword>
<evidence type="ECO:0000256" key="4">
    <source>
        <dbReference type="ARBA" id="ARBA00022553"/>
    </source>
</evidence>
<evidence type="ECO:0000256" key="10">
    <source>
        <dbReference type="SAM" id="Phobius"/>
    </source>
</evidence>
<dbReference type="PROSITE" id="PS50109">
    <property type="entry name" value="HIS_KIN"/>
    <property type="match status" value="1"/>
</dbReference>
<reference evidence="13 14" key="1">
    <citation type="submission" date="2020-07" db="EMBL/GenBank/DDBJ databases">
        <title>Luteimonas sp. SJ-92.</title>
        <authorList>
            <person name="Huang X.-X."/>
            <person name="Xu L."/>
            <person name="Sun J.-Q."/>
        </authorList>
    </citation>
    <scope>NUCLEOTIDE SEQUENCE [LARGE SCALE GENOMIC DNA]</scope>
    <source>
        <strain evidence="13 14">SJ-92</strain>
    </source>
</reference>
<dbReference type="Pfam" id="PF00512">
    <property type="entry name" value="HisKA"/>
    <property type="match status" value="1"/>
</dbReference>
<dbReference type="InterPro" id="IPR003661">
    <property type="entry name" value="HisK_dim/P_dom"/>
</dbReference>
<keyword evidence="9" id="KW-0902">Two-component regulatory system</keyword>
<protein>
    <recommendedName>
        <fullName evidence="3">histidine kinase</fullName>
        <ecNumber evidence="3">2.7.13.3</ecNumber>
    </recommendedName>
</protein>
<evidence type="ECO:0000256" key="5">
    <source>
        <dbReference type="ARBA" id="ARBA00022679"/>
    </source>
</evidence>
<keyword evidence="14" id="KW-1185">Reference proteome</keyword>
<dbReference type="SUPFAM" id="SSF55874">
    <property type="entry name" value="ATPase domain of HSP90 chaperone/DNA topoisomerase II/histidine kinase"/>
    <property type="match status" value="1"/>
</dbReference>
<dbReference type="InterPro" id="IPR036097">
    <property type="entry name" value="HisK_dim/P_sf"/>
</dbReference>
<sequence>MPDCGGRPVVPRHGLRKRVEVAFALCVVGLSLAWGFAFFGAIRLSEDRVVVNQLQRASDSYPDITTPLRGYDDAGSLPEPLRAWALTDPDEGTYEFVAEELHVAVIPADNAQGRAFVVFDVAGIEASSSEDWWWLLVITAVVGALGALGFGLGVLVIRRAVAPVVQLAETVAGIDLEHLSAGDHKLIESSRFGGDEVGVLAGAIETTLERISAFMARERDFTGAASHELRTPITVITGALELLEQSDLSGEDARAVDRIRRATLEMKSTIEMFLCIAREADDGSYGEHFLVAPLVARAIEQQRYLLNGKCVEVDVESVAAPVVHGHPQAFLIAVSNLVRNAFEQTPGGQGPITVLIKEHELRVTNRLNGDDTGRCPPASASSSNGTGLGLGIVQRLCERNGWVFTLHEDEDEASVTACLSW</sequence>
<accession>A0A853JEH8</accession>
<feature type="domain" description="HAMP" evidence="12">
    <location>
        <begin position="158"/>
        <end position="216"/>
    </location>
</feature>
<evidence type="ECO:0000313" key="14">
    <source>
        <dbReference type="Proteomes" id="UP000578091"/>
    </source>
</evidence>
<evidence type="ECO:0000256" key="7">
    <source>
        <dbReference type="ARBA" id="ARBA00022777"/>
    </source>
</evidence>
<evidence type="ECO:0000256" key="8">
    <source>
        <dbReference type="ARBA" id="ARBA00022989"/>
    </source>
</evidence>
<dbReference type="InterPro" id="IPR005467">
    <property type="entry name" value="His_kinase_dom"/>
</dbReference>
<dbReference type="Pfam" id="PF02518">
    <property type="entry name" value="HATPase_c"/>
    <property type="match status" value="1"/>
</dbReference>
<dbReference type="SUPFAM" id="SSF47384">
    <property type="entry name" value="Homodimeric domain of signal transducing histidine kinase"/>
    <property type="match status" value="1"/>
</dbReference>
<dbReference type="CDD" id="cd00082">
    <property type="entry name" value="HisKA"/>
    <property type="match status" value="1"/>
</dbReference>
<dbReference type="PANTHER" id="PTHR45436:SF16">
    <property type="entry name" value="HISTIDINE KINASE"/>
    <property type="match status" value="1"/>
</dbReference>
<name>A0A853JEH8_9GAMM</name>
<dbReference type="PANTHER" id="PTHR45436">
    <property type="entry name" value="SENSOR HISTIDINE KINASE YKOH"/>
    <property type="match status" value="1"/>
</dbReference>
<keyword evidence="10" id="KW-0472">Membrane</keyword>
<dbReference type="InterPro" id="IPR036890">
    <property type="entry name" value="HATPase_C_sf"/>
</dbReference>
<dbReference type="InterPro" id="IPR050428">
    <property type="entry name" value="TCS_sensor_his_kinase"/>
</dbReference>
<dbReference type="PROSITE" id="PS50885">
    <property type="entry name" value="HAMP"/>
    <property type="match status" value="1"/>
</dbReference>
<dbReference type="Gene3D" id="3.30.565.10">
    <property type="entry name" value="Histidine kinase-like ATPase, C-terminal domain"/>
    <property type="match status" value="1"/>
</dbReference>
<evidence type="ECO:0000256" key="2">
    <source>
        <dbReference type="ARBA" id="ARBA00004370"/>
    </source>
</evidence>
<dbReference type="Gene3D" id="1.10.287.130">
    <property type="match status" value="1"/>
</dbReference>
<dbReference type="EMBL" id="JACCKA010000085">
    <property type="protein sequence ID" value="NZA27733.1"/>
    <property type="molecule type" value="Genomic_DNA"/>
</dbReference>
<dbReference type="InterPro" id="IPR003660">
    <property type="entry name" value="HAMP_dom"/>
</dbReference>
<dbReference type="InterPro" id="IPR003594">
    <property type="entry name" value="HATPase_dom"/>
</dbReference>
<dbReference type="Proteomes" id="UP000578091">
    <property type="component" value="Unassembled WGS sequence"/>
</dbReference>
<dbReference type="GO" id="GO:0005886">
    <property type="term" value="C:plasma membrane"/>
    <property type="evidence" value="ECO:0007669"/>
    <property type="project" value="TreeGrafter"/>
</dbReference>
<feature type="transmembrane region" description="Helical" evidence="10">
    <location>
        <begin position="132"/>
        <end position="157"/>
    </location>
</feature>
<proteinExistence type="predicted"/>
<evidence type="ECO:0000256" key="6">
    <source>
        <dbReference type="ARBA" id="ARBA00022692"/>
    </source>
</evidence>
<evidence type="ECO:0000256" key="9">
    <source>
        <dbReference type="ARBA" id="ARBA00023012"/>
    </source>
</evidence>
<dbReference type="AlphaFoldDB" id="A0A853JEH8"/>
<organism evidence="13 14">
    <name type="scientific">Luteimonas salinisoli</name>
    <dbReference type="NCBI Taxonomy" id="2752307"/>
    <lineage>
        <taxon>Bacteria</taxon>
        <taxon>Pseudomonadati</taxon>
        <taxon>Pseudomonadota</taxon>
        <taxon>Gammaproteobacteria</taxon>
        <taxon>Lysobacterales</taxon>
        <taxon>Lysobacteraceae</taxon>
        <taxon>Luteimonas</taxon>
    </lineage>
</organism>
<dbReference type="Gene3D" id="6.10.340.10">
    <property type="match status" value="1"/>
</dbReference>
<keyword evidence="5" id="KW-0808">Transferase</keyword>
<evidence type="ECO:0000256" key="3">
    <source>
        <dbReference type="ARBA" id="ARBA00012438"/>
    </source>
</evidence>
<evidence type="ECO:0000256" key="1">
    <source>
        <dbReference type="ARBA" id="ARBA00000085"/>
    </source>
</evidence>
<comment type="catalytic activity">
    <reaction evidence="1">
        <text>ATP + protein L-histidine = ADP + protein N-phospho-L-histidine.</text>
        <dbReference type="EC" id="2.7.13.3"/>
    </reaction>
</comment>
<feature type="domain" description="Histidine kinase" evidence="11">
    <location>
        <begin position="224"/>
        <end position="421"/>
    </location>
</feature>
<evidence type="ECO:0000313" key="13">
    <source>
        <dbReference type="EMBL" id="NZA27733.1"/>
    </source>
</evidence>
<dbReference type="EC" id="2.7.13.3" evidence="3"/>
<evidence type="ECO:0000259" key="11">
    <source>
        <dbReference type="PROSITE" id="PS50109"/>
    </source>
</evidence>